<proteinExistence type="predicted"/>
<feature type="coiled-coil region" evidence="1">
    <location>
        <begin position="155"/>
        <end position="196"/>
    </location>
</feature>
<keyword evidence="3" id="KW-1185">Reference proteome</keyword>
<dbReference type="EMBL" id="MPUH01000403">
    <property type="protein sequence ID" value="OMJ80896.1"/>
    <property type="molecule type" value="Genomic_DNA"/>
</dbReference>
<dbReference type="AlphaFoldDB" id="A0A1R2BVY6"/>
<sequence>MEKNARAYEYPGLPGLYFEAFCKNMYCQTQTEKQFIHIGFIRNCDVFQKFGNFHCKNCLSLFTFAGIAFQDCQWFYTGEVLTGEKFKSKVFHVKDYTACRELSENKWKWLKVFSKPIPDDDKKNIANIQKALYEEFTITEPCPIKRLKPDCPANIKDLENELDKRKRIIALLKSSMAAQEKAIKDLAQEVLDKNLENKK</sequence>
<keyword evidence="1" id="KW-0175">Coiled coil</keyword>
<evidence type="ECO:0000313" key="3">
    <source>
        <dbReference type="Proteomes" id="UP000187209"/>
    </source>
</evidence>
<evidence type="ECO:0000313" key="2">
    <source>
        <dbReference type="EMBL" id="OMJ80896.1"/>
    </source>
</evidence>
<name>A0A1R2BVY6_9CILI</name>
<gene>
    <name evidence="2" type="ORF">SteCoe_18750</name>
</gene>
<reference evidence="2 3" key="1">
    <citation type="submission" date="2016-11" db="EMBL/GenBank/DDBJ databases">
        <title>The macronuclear genome of Stentor coeruleus: a giant cell with tiny introns.</title>
        <authorList>
            <person name="Slabodnick M."/>
            <person name="Ruby J.G."/>
            <person name="Reiff S.B."/>
            <person name="Swart E.C."/>
            <person name="Gosai S."/>
            <person name="Prabakaran S."/>
            <person name="Witkowska E."/>
            <person name="Larue G.E."/>
            <person name="Fisher S."/>
            <person name="Freeman R.M."/>
            <person name="Gunawardena J."/>
            <person name="Chu W."/>
            <person name="Stover N.A."/>
            <person name="Gregory B.D."/>
            <person name="Nowacki M."/>
            <person name="Derisi J."/>
            <person name="Roy S.W."/>
            <person name="Marshall W.F."/>
            <person name="Sood P."/>
        </authorList>
    </citation>
    <scope>NUCLEOTIDE SEQUENCE [LARGE SCALE GENOMIC DNA]</scope>
    <source>
        <strain evidence="2">WM001</strain>
    </source>
</reference>
<evidence type="ECO:0000256" key="1">
    <source>
        <dbReference type="SAM" id="Coils"/>
    </source>
</evidence>
<accession>A0A1R2BVY6</accession>
<organism evidence="2 3">
    <name type="scientific">Stentor coeruleus</name>
    <dbReference type="NCBI Taxonomy" id="5963"/>
    <lineage>
        <taxon>Eukaryota</taxon>
        <taxon>Sar</taxon>
        <taxon>Alveolata</taxon>
        <taxon>Ciliophora</taxon>
        <taxon>Postciliodesmatophora</taxon>
        <taxon>Heterotrichea</taxon>
        <taxon>Heterotrichida</taxon>
        <taxon>Stentoridae</taxon>
        <taxon>Stentor</taxon>
    </lineage>
</organism>
<protein>
    <submittedName>
        <fullName evidence="2">Uncharacterized protein</fullName>
    </submittedName>
</protein>
<dbReference type="Proteomes" id="UP000187209">
    <property type="component" value="Unassembled WGS sequence"/>
</dbReference>
<comment type="caution">
    <text evidence="2">The sequence shown here is derived from an EMBL/GenBank/DDBJ whole genome shotgun (WGS) entry which is preliminary data.</text>
</comment>